<dbReference type="EMBL" id="BDOQ01000003">
    <property type="protein sequence ID" value="GBG13679.1"/>
    <property type="molecule type" value="Genomic_DNA"/>
</dbReference>
<reference evidence="2 3" key="1">
    <citation type="journal article" date="2018" name="Environ. Microbiol.">
        <title>Isolation and genomic characterization of Novimethylophilus kurashikiensis gen. nov. sp. nov., a new lanthanide-dependent methylotrophic species of Methylophilaceae.</title>
        <authorList>
            <person name="Lv H."/>
            <person name="Sahin N."/>
            <person name="Tani A."/>
        </authorList>
    </citation>
    <scope>NUCLEOTIDE SEQUENCE [LARGE SCALE GENOMIC DNA]</scope>
    <source>
        <strain evidence="2 3">La2-4</strain>
    </source>
</reference>
<keyword evidence="2" id="KW-0808">Transferase</keyword>
<dbReference type="RefSeq" id="WP_109014856.1">
    <property type="nucleotide sequence ID" value="NZ_BDOQ01000003.1"/>
</dbReference>
<comment type="caution">
    <text evidence="2">The sequence shown here is derived from an EMBL/GenBank/DDBJ whole genome shotgun (WGS) entry which is preliminary data.</text>
</comment>
<dbReference type="Proteomes" id="UP000245081">
    <property type="component" value="Unassembled WGS sequence"/>
</dbReference>
<keyword evidence="2" id="KW-0418">Kinase</keyword>
<sequence length="185" mass="21328">MRLEVHLHGYVELCEGVSRRQVENALRPLFDYLDVENMSEVRSLEEHQPGIAYHQRDFSVEICCTLDVGNSFFGALERSMTTLGQLAEQGTAIEVILYHEDGRDETQLIFIGPTPDAIYDAQRRRMVEDVSALLRRQFNDASTNEVIALVNELFRRERNRPAAAQEENDEFANMQPPANERHRLH</sequence>
<gene>
    <name evidence="2" type="ORF">NMK_1230</name>
</gene>
<accession>A0A2R5F773</accession>
<evidence type="ECO:0000256" key="1">
    <source>
        <dbReference type="SAM" id="MobiDB-lite"/>
    </source>
</evidence>
<dbReference type="AlphaFoldDB" id="A0A2R5F773"/>
<feature type="region of interest" description="Disordered" evidence="1">
    <location>
        <begin position="161"/>
        <end position="185"/>
    </location>
</feature>
<protein>
    <submittedName>
        <fullName evidence="2">Tetraacyldisaccharide 4'-kinase</fullName>
    </submittedName>
</protein>
<dbReference type="Pfam" id="PF20621">
    <property type="entry name" value="DUF6806"/>
    <property type="match status" value="1"/>
</dbReference>
<dbReference type="InterPro" id="IPR046545">
    <property type="entry name" value="DUF6806"/>
</dbReference>
<dbReference type="OrthoDB" id="8536242at2"/>
<keyword evidence="3" id="KW-1185">Reference proteome</keyword>
<proteinExistence type="predicted"/>
<evidence type="ECO:0000313" key="2">
    <source>
        <dbReference type="EMBL" id="GBG13679.1"/>
    </source>
</evidence>
<evidence type="ECO:0000313" key="3">
    <source>
        <dbReference type="Proteomes" id="UP000245081"/>
    </source>
</evidence>
<organism evidence="2 3">
    <name type="scientific">Novimethylophilus kurashikiensis</name>
    <dbReference type="NCBI Taxonomy" id="1825523"/>
    <lineage>
        <taxon>Bacteria</taxon>
        <taxon>Pseudomonadati</taxon>
        <taxon>Pseudomonadota</taxon>
        <taxon>Betaproteobacteria</taxon>
        <taxon>Nitrosomonadales</taxon>
        <taxon>Methylophilaceae</taxon>
        <taxon>Novimethylophilus</taxon>
    </lineage>
</organism>
<dbReference type="GO" id="GO:0016301">
    <property type="term" value="F:kinase activity"/>
    <property type="evidence" value="ECO:0007669"/>
    <property type="project" value="UniProtKB-KW"/>
</dbReference>
<name>A0A2R5F773_9PROT</name>